<dbReference type="EMBL" id="QTSX02000854">
    <property type="protein sequence ID" value="KAJ9084343.1"/>
    <property type="molecule type" value="Genomic_DNA"/>
</dbReference>
<name>A0ACC2UC01_9FUNG</name>
<gene>
    <name evidence="1" type="ORF">DSO57_1025537</name>
</gene>
<sequence length="101" mass="11215">MHSSNLKSPLSSFPEEEGVTLLAPQVFSIPPGLQVILDYHVSYKLPDKMFMGFYAPRSLGQNEAHLCPIILDGELNESPHYVSNSMDQSKDKVKLQALSPN</sequence>
<keyword evidence="2" id="KW-1185">Reference proteome</keyword>
<accession>A0ACC2UC01</accession>
<evidence type="ECO:0000313" key="2">
    <source>
        <dbReference type="Proteomes" id="UP001165960"/>
    </source>
</evidence>
<protein>
    <submittedName>
        <fullName evidence="1">Uncharacterized protein</fullName>
    </submittedName>
</protein>
<reference evidence="1" key="1">
    <citation type="submission" date="2022-04" db="EMBL/GenBank/DDBJ databases">
        <title>Genome of the entomopathogenic fungus Entomophthora muscae.</title>
        <authorList>
            <person name="Elya C."/>
            <person name="Lovett B.R."/>
            <person name="Lee E."/>
            <person name="Macias A.M."/>
            <person name="Hajek A.E."/>
            <person name="De Bivort B.L."/>
            <person name="Kasson M.T."/>
            <person name="De Fine Licht H.H."/>
            <person name="Stajich J.E."/>
        </authorList>
    </citation>
    <scope>NUCLEOTIDE SEQUENCE</scope>
    <source>
        <strain evidence="1">Berkeley</strain>
    </source>
</reference>
<evidence type="ECO:0000313" key="1">
    <source>
        <dbReference type="EMBL" id="KAJ9084343.1"/>
    </source>
</evidence>
<comment type="caution">
    <text evidence="1">The sequence shown here is derived from an EMBL/GenBank/DDBJ whole genome shotgun (WGS) entry which is preliminary data.</text>
</comment>
<organism evidence="1 2">
    <name type="scientific">Entomophthora muscae</name>
    <dbReference type="NCBI Taxonomy" id="34485"/>
    <lineage>
        <taxon>Eukaryota</taxon>
        <taxon>Fungi</taxon>
        <taxon>Fungi incertae sedis</taxon>
        <taxon>Zoopagomycota</taxon>
        <taxon>Entomophthoromycotina</taxon>
        <taxon>Entomophthoromycetes</taxon>
        <taxon>Entomophthorales</taxon>
        <taxon>Entomophthoraceae</taxon>
        <taxon>Entomophthora</taxon>
    </lineage>
</organism>
<dbReference type="Proteomes" id="UP001165960">
    <property type="component" value="Unassembled WGS sequence"/>
</dbReference>
<proteinExistence type="predicted"/>